<dbReference type="Proteomes" id="UP000229112">
    <property type="component" value="Unassembled WGS sequence"/>
</dbReference>
<evidence type="ECO:0008006" key="9">
    <source>
        <dbReference type="Google" id="ProtNLM"/>
    </source>
</evidence>
<keyword evidence="5 6" id="KW-0472">Membrane</keyword>
<comment type="caution">
    <text evidence="7">The sequence shown here is derived from an EMBL/GenBank/DDBJ whole genome shotgun (WGS) entry which is preliminary data.</text>
</comment>
<dbReference type="InterPro" id="IPR011701">
    <property type="entry name" value="MFS"/>
</dbReference>
<comment type="subcellular location">
    <subcellularLocation>
        <location evidence="1">Cell membrane</location>
        <topology evidence="1">Multi-pass membrane protein</topology>
    </subcellularLocation>
</comment>
<name>A0A2M6WKX3_9BACT</name>
<evidence type="ECO:0000256" key="3">
    <source>
        <dbReference type="ARBA" id="ARBA00022692"/>
    </source>
</evidence>
<evidence type="ECO:0000256" key="1">
    <source>
        <dbReference type="ARBA" id="ARBA00004651"/>
    </source>
</evidence>
<evidence type="ECO:0000256" key="5">
    <source>
        <dbReference type="ARBA" id="ARBA00023136"/>
    </source>
</evidence>
<dbReference type="PANTHER" id="PTHR23513">
    <property type="entry name" value="INTEGRAL MEMBRANE EFFLUX PROTEIN-RELATED"/>
    <property type="match status" value="1"/>
</dbReference>
<dbReference type="Gene3D" id="1.20.1250.20">
    <property type="entry name" value="MFS general substrate transporter like domains"/>
    <property type="match status" value="1"/>
</dbReference>
<dbReference type="AlphaFoldDB" id="A0A2M6WKX3"/>
<dbReference type="SUPFAM" id="SSF103473">
    <property type="entry name" value="MFS general substrate transporter"/>
    <property type="match status" value="1"/>
</dbReference>
<dbReference type="GO" id="GO:0022857">
    <property type="term" value="F:transmembrane transporter activity"/>
    <property type="evidence" value="ECO:0007669"/>
    <property type="project" value="InterPro"/>
</dbReference>
<evidence type="ECO:0000313" key="7">
    <source>
        <dbReference type="EMBL" id="PIT93416.1"/>
    </source>
</evidence>
<organism evidence="7 8">
    <name type="scientific">Candidatus Harrisonbacteria bacterium CG10_big_fil_rev_8_21_14_0_10_38_8</name>
    <dbReference type="NCBI Taxonomy" id="1974582"/>
    <lineage>
        <taxon>Bacteria</taxon>
        <taxon>Candidatus Harrisoniibacteriota</taxon>
    </lineage>
</organism>
<feature type="transmembrane region" description="Helical" evidence="6">
    <location>
        <begin position="176"/>
        <end position="193"/>
    </location>
</feature>
<feature type="transmembrane region" description="Helical" evidence="6">
    <location>
        <begin position="222"/>
        <end position="247"/>
    </location>
</feature>
<dbReference type="GO" id="GO:0005886">
    <property type="term" value="C:plasma membrane"/>
    <property type="evidence" value="ECO:0007669"/>
    <property type="project" value="UniProtKB-SubCell"/>
</dbReference>
<evidence type="ECO:0000256" key="6">
    <source>
        <dbReference type="SAM" id="Phobius"/>
    </source>
</evidence>
<evidence type="ECO:0000313" key="8">
    <source>
        <dbReference type="Proteomes" id="UP000229112"/>
    </source>
</evidence>
<accession>A0A2M6WKX3</accession>
<gene>
    <name evidence="7" type="ORF">COU06_00040</name>
</gene>
<keyword evidence="4 6" id="KW-1133">Transmembrane helix</keyword>
<dbReference type="EMBL" id="PFAY01000001">
    <property type="protein sequence ID" value="PIT93416.1"/>
    <property type="molecule type" value="Genomic_DNA"/>
</dbReference>
<feature type="transmembrane region" description="Helical" evidence="6">
    <location>
        <begin position="283"/>
        <end position="300"/>
    </location>
</feature>
<feature type="transmembrane region" description="Helical" evidence="6">
    <location>
        <begin position="21"/>
        <end position="44"/>
    </location>
</feature>
<dbReference type="CDD" id="cd06174">
    <property type="entry name" value="MFS"/>
    <property type="match status" value="1"/>
</dbReference>
<keyword evidence="3 6" id="KW-0812">Transmembrane</keyword>
<keyword evidence="2" id="KW-1003">Cell membrane</keyword>
<reference evidence="8" key="1">
    <citation type="submission" date="2017-09" db="EMBL/GenBank/DDBJ databases">
        <title>Depth-based differentiation of microbial function through sediment-hosted aquifers and enrichment of novel symbionts in the deep terrestrial subsurface.</title>
        <authorList>
            <person name="Probst A.J."/>
            <person name="Ladd B."/>
            <person name="Jarett J.K."/>
            <person name="Geller-Mcgrath D.E."/>
            <person name="Sieber C.M.K."/>
            <person name="Emerson J.B."/>
            <person name="Anantharaman K."/>
            <person name="Thomas B.C."/>
            <person name="Malmstrom R."/>
            <person name="Stieglmeier M."/>
            <person name="Klingl A."/>
            <person name="Woyke T."/>
            <person name="Ryan C.M."/>
            <person name="Banfield J.F."/>
        </authorList>
    </citation>
    <scope>NUCLEOTIDE SEQUENCE [LARGE SCALE GENOMIC DNA]</scope>
</reference>
<protein>
    <recommendedName>
        <fullName evidence="9">Major facilitator superfamily (MFS) profile domain-containing protein</fullName>
    </recommendedName>
</protein>
<sequence length="400" mass="45717">MQAYHNYHHLNIKKLMNSDFWLFESTIWLHTLALSLISIFVPVLMLQMGYTIGAVMTYFALVMAFDIPLNFFVGWLIKRIGARSVMILANLSVILYFLVFYTLTPDNWPLLIILAVLSAVYDTLFYVSHIYLFMNSETKGADQNKDVGYFYIVKQLAGLMGPAIGALVLLVFNKEALIIISIIVFALSIIPLYKMTHTEDKPRELDLGFKKFFKSPIERKNYLSHSLIGIHFDNETLIWPLFIFIIFGTIESVALVPIILSVTVIIFSYLIGGVKSMSHEKMIILGSLLTLVIWILRMSIENHTFYYLSIFIAGVSTLLLIIPLSSYQFERARLIKNTLTASVYRNVFSMTGKLFMYTTLAIVINVFNVSFQLAVYSLLALMVLNGIYLRKTKTYQDLDA</sequence>
<dbReference type="PANTHER" id="PTHR23513:SF6">
    <property type="entry name" value="MAJOR FACILITATOR SUPERFAMILY ASSOCIATED DOMAIN-CONTAINING PROTEIN"/>
    <property type="match status" value="1"/>
</dbReference>
<feature type="transmembrane region" description="Helical" evidence="6">
    <location>
        <begin position="253"/>
        <end position="271"/>
    </location>
</feature>
<proteinExistence type="predicted"/>
<feature type="transmembrane region" description="Helical" evidence="6">
    <location>
        <begin position="347"/>
        <end position="367"/>
    </location>
</feature>
<evidence type="ECO:0000256" key="2">
    <source>
        <dbReference type="ARBA" id="ARBA00022475"/>
    </source>
</evidence>
<dbReference type="Pfam" id="PF07690">
    <property type="entry name" value="MFS_1"/>
    <property type="match status" value="1"/>
</dbReference>
<feature type="transmembrane region" description="Helical" evidence="6">
    <location>
        <begin position="50"/>
        <end position="73"/>
    </location>
</feature>
<feature type="transmembrane region" description="Helical" evidence="6">
    <location>
        <begin position="148"/>
        <end position="170"/>
    </location>
</feature>
<feature type="transmembrane region" description="Helical" evidence="6">
    <location>
        <begin position="85"/>
        <end position="103"/>
    </location>
</feature>
<feature type="transmembrane region" description="Helical" evidence="6">
    <location>
        <begin position="109"/>
        <end position="127"/>
    </location>
</feature>
<dbReference type="InterPro" id="IPR036259">
    <property type="entry name" value="MFS_trans_sf"/>
</dbReference>
<evidence type="ECO:0000256" key="4">
    <source>
        <dbReference type="ARBA" id="ARBA00022989"/>
    </source>
</evidence>
<feature type="transmembrane region" description="Helical" evidence="6">
    <location>
        <begin position="306"/>
        <end position="327"/>
    </location>
</feature>